<feature type="region of interest" description="Disordered" evidence="1">
    <location>
        <begin position="21"/>
        <end position="75"/>
    </location>
</feature>
<evidence type="ECO:0000256" key="1">
    <source>
        <dbReference type="SAM" id="MobiDB-lite"/>
    </source>
</evidence>
<dbReference type="KEGG" id="ccj:UL81_04520"/>
<accession>A0A0F6QVK8</accession>
<dbReference type="RefSeq" id="WP_035105729.1">
    <property type="nucleotide sequence ID" value="NZ_CP011311.1"/>
</dbReference>
<organism evidence="3 4">
    <name type="scientific">Corynebacterium camporealensis</name>
    <dbReference type="NCBI Taxonomy" id="161896"/>
    <lineage>
        <taxon>Bacteria</taxon>
        <taxon>Bacillati</taxon>
        <taxon>Actinomycetota</taxon>
        <taxon>Actinomycetes</taxon>
        <taxon>Mycobacteriales</taxon>
        <taxon>Corynebacteriaceae</taxon>
        <taxon>Corynebacterium</taxon>
    </lineage>
</organism>
<reference evidence="3 4" key="1">
    <citation type="journal article" date="2015" name="Genome Announc.">
        <title>Complete Genome Sequence of Corynebacterium camporealensis DSM 44610, Isolated from the Milk of a Manchega Sheep with Subclinical Mastitis.</title>
        <authorList>
            <person name="Ruckert C."/>
            <person name="Albersmeier A."/>
            <person name="Winkler A."/>
            <person name="Tauch A."/>
        </authorList>
    </citation>
    <scope>NUCLEOTIDE SEQUENCE [LARGE SCALE GENOMIC DNA]</scope>
    <source>
        <strain evidence="3 4">DSM 44610</strain>
    </source>
</reference>
<dbReference type="PATRIC" id="fig|161896.4.peg.888"/>
<evidence type="ECO:0000313" key="4">
    <source>
        <dbReference type="Proteomes" id="UP000033566"/>
    </source>
</evidence>
<feature type="compositionally biased region" description="Acidic residues" evidence="1">
    <location>
        <begin position="37"/>
        <end position="66"/>
    </location>
</feature>
<protein>
    <submittedName>
        <fullName evidence="3">Uncharacterized protein</fullName>
    </submittedName>
</protein>
<dbReference type="EMBL" id="CP011311">
    <property type="protein sequence ID" value="AKE38877.1"/>
    <property type="molecule type" value="Genomic_DNA"/>
</dbReference>
<dbReference type="HOGENOM" id="CLU_1275904_0_0_11"/>
<keyword evidence="4" id="KW-1185">Reference proteome</keyword>
<dbReference type="AlphaFoldDB" id="A0A0F6QVK8"/>
<name>A0A0F6QVK8_9CORY</name>
<feature type="region of interest" description="Disordered" evidence="1">
    <location>
        <begin position="146"/>
        <end position="169"/>
    </location>
</feature>
<gene>
    <name evidence="3" type="ORF">UL81_04520</name>
</gene>
<keyword evidence="2" id="KW-0732">Signal</keyword>
<feature type="chain" id="PRO_5043859228" evidence="2">
    <location>
        <begin position="19"/>
        <end position="204"/>
    </location>
</feature>
<sequence>MKKSLVFFSALAVLGLSACSSDDAEPEAYEPSFTQEAEADNTAEETTEDAASAEDVSEEEEADETTTTEAKKEEFTEVDASEFMVSDYAGLFTLDNDGYCIFKPQPDYESCDLPFTDAPVLDSPDGPSEADSINFTYGEFEYEVTMSSGFPSGGPDVKEPKNFEPGTKTDIHGVEVSYSKDRVLRLKSDTEEFVFYPDGRSEIN</sequence>
<dbReference type="Proteomes" id="UP000033566">
    <property type="component" value="Chromosome"/>
</dbReference>
<dbReference type="PROSITE" id="PS51257">
    <property type="entry name" value="PROKAR_LIPOPROTEIN"/>
    <property type="match status" value="1"/>
</dbReference>
<evidence type="ECO:0000256" key="2">
    <source>
        <dbReference type="SAM" id="SignalP"/>
    </source>
</evidence>
<proteinExistence type="predicted"/>
<feature type="signal peptide" evidence="2">
    <location>
        <begin position="1"/>
        <end position="18"/>
    </location>
</feature>
<feature type="compositionally biased region" description="Basic and acidic residues" evidence="1">
    <location>
        <begin position="156"/>
        <end position="169"/>
    </location>
</feature>
<evidence type="ECO:0000313" key="3">
    <source>
        <dbReference type="EMBL" id="AKE38877.1"/>
    </source>
</evidence>